<name>A0A0N1I5M1_LEPSE</name>
<reference evidence="2 3" key="1">
    <citation type="journal article" date="2015" name="PLoS Pathog.">
        <title>Leptomonas seymouri: Adaptations to the Dixenous Life Cycle Analyzed by Genome Sequencing, Transcriptome Profiling and Co-infection with Leishmania donovani.</title>
        <authorList>
            <person name="Kraeva N."/>
            <person name="Butenko A."/>
            <person name="Hlavacova J."/>
            <person name="Kostygov A."/>
            <person name="Myskova J."/>
            <person name="Grybchuk D."/>
            <person name="Lestinova T."/>
            <person name="Votypka J."/>
            <person name="Volf P."/>
            <person name="Opperdoes F."/>
            <person name="Flegontov P."/>
            <person name="Lukes J."/>
            <person name="Yurchenko V."/>
        </authorList>
    </citation>
    <scope>NUCLEOTIDE SEQUENCE [LARGE SCALE GENOMIC DNA]</scope>
    <source>
        <strain evidence="2 3">ATCC 30220</strain>
    </source>
</reference>
<keyword evidence="3" id="KW-1185">Reference proteome</keyword>
<evidence type="ECO:0000256" key="1">
    <source>
        <dbReference type="SAM" id="MobiDB-lite"/>
    </source>
</evidence>
<protein>
    <submittedName>
        <fullName evidence="2">Uncharacterized protein</fullName>
    </submittedName>
</protein>
<evidence type="ECO:0000313" key="3">
    <source>
        <dbReference type="Proteomes" id="UP000038009"/>
    </source>
</evidence>
<comment type="caution">
    <text evidence="2">The sequence shown here is derived from an EMBL/GenBank/DDBJ whole genome shotgun (WGS) entry which is preliminary data.</text>
</comment>
<dbReference type="Proteomes" id="UP000038009">
    <property type="component" value="Unassembled WGS sequence"/>
</dbReference>
<proteinExistence type="predicted"/>
<feature type="region of interest" description="Disordered" evidence="1">
    <location>
        <begin position="521"/>
        <end position="618"/>
    </location>
</feature>
<accession>A0A0N1I5M1</accession>
<feature type="compositionally biased region" description="Basic and acidic residues" evidence="1">
    <location>
        <begin position="570"/>
        <end position="588"/>
    </location>
</feature>
<sequence length="686" mass="74894">MKNLESSADSYICHVADAPQPQQHVQRDTNTVALQGDAYYFHQSTESVSHRYSSPRASRETSASALPGVREPEKQQPEKCNLGALDAQPPAAPSGVNVENTAAMLATLLAAENHAPSSSVPREQAIGACGDAFSANPADKNSDKNSNLPTLAGRATSTAADTNPFISASTTDIAADDVPCRQDLTAPTLKHGPHSKFPTKEAMDAEVLLNCMPQPEEDRVRGYSVMHMRSPKDEHCLTDEQKNELAQQLPPIARTAEHRSGAEGAASDGASSKNIETVLHIAKNSSALDTAENPNTSIPATYTSECSMRELVSHVDSDSFGFDLRSSLQAIDFAAVLDEYRQNCSVESSELQDCRYLFRVVSKGKDALSADDVYNLLMLFTPCGVALREGVDFLRENCEGKSSLSFENFLVYGPRLRARLCGYELFSQLTDHEKLLATHRRVLPNEPLVDANAARVGLLQLSREQLRGVLRQQTRALRLYEQVFLAEYQEKLYEAALIPASEVPQRIPGGDLAHEQNYTLPRLSVPVMRKGNASCRPGGGEHSRSQGRNDKRPSAVSSLPAAKRSCAAPHNDRGESSRISPAHRDATHSGRGLQPTQGQGRLSGRGSSNSKKGSSTARMAGTLYSLYNSTGPRSARKGESLAVTLPSRPRTDTRRVVGRFLEEEYLERRTLDDYLLTQLQDMYITQ</sequence>
<gene>
    <name evidence="2" type="ORF">ABL78_4974</name>
</gene>
<dbReference type="VEuPathDB" id="TriTrypDB:Lsey_0156_0160"/>
<dbReference type="OMA" id="ICHVADA"/>
<feature type="compositionally biased region" description="Basic and acidic residues" evidence="1">
    <location>
        <begin position="539"/>
        <end position="553"/>
    </location>
</feature>
<feature type="region of interest" description="Disordered" evidence="1">
    <location>
        <begin position="45"/>
        <end position="76"/>
    </location>
</feature>
<dbReference type="EMBL" id="LJSK01000156">
    <property type="protein sequence ID" value="KPI85972.1"/>
    <property type="molecule type" value="Genomic_DNA"/>
</dbReference>
<dbReference type="AlphaFoldDB" id="A0A0N1I5M1"/>
<organism evidence="2 3">
    <name type="scientific">Leptomonas seymouri</name>
    <dbReference type="NCBI Taxonomy" id="5684"/>
    <lineage>
        <taxon>Eukaryota</taxon>
        <taxon>Discoba</taxon>
        <taxon>Euglenozoa</taxon>
        <taxon>Kinetoplastea</taxon>
        <taxon>Metakinetoplastina</taxon>
        <taxon>Trypanosomatida</taxon>
        <taxon>Trypanosomatidae</taxon>
        <taxon>Leishmaniinae</taxon>
        <taxon>Leptomonas</taxon>
    </lineage>
</organism>
<feature type="compositionally biased region" description="Low complexity" evidence="1">
    <location>
        <begin position="597"/>
        <end position="615"/>
    </location>
</feature>
<dbReference type="OrthoDB" id="267890at2759"/>
<feature type="compositionally biased region" description="Polar residues" evidence="1">
    <location>
        <begin position="45"/>
        <end position="64"/>
    </location>
</feature>
<evidence type="ECO:0000313" key="2">
    <source>
        <dbReference type="EMBL" id="KPI85972.1"/>
    </source>
</evidence>